<evidence type="ECO:0000259" key="8">
    <source>
        <dbReference type="PROSITE" id="PS51747"/>
    </source>
</evidence>
<dbReference type="GeneID" id="100678792"/>
<keyword evidence="10" id="KW-1185">Reference proteome</keyword>
<name>A0A7M7GGY0_NASVI</name>
<evidence type="ECO:0000256" key="4">
    <source>
        <dbReference type="ARBA" id="ARBA00022801"/>
    </source>
</evidence>
<dbReference type="Gene3D" id="3.40.140.10">
    <property type="entry name" value="Cytidine Deaminase, domain 2"/>
    <property type="match status" value="2"/>
</dbReference>
<proteinExistence type="inferred from homology"/>
<comment type="similarity">
    <text evidence="1">Belongs to the cytidine and deoxycytidylate deaminase family.</text>
</comment>
<feature type="domain" description="CMP/dCMP-type deaminase" evidence="8">
    <location>
        <begin position="41"/>
        <end position="186"/>
    </location>
</feature>
<dbReference type="PANTHER" id="PTHR11086">
    <property type="entry name" value="DEOXYCYTIDYLATE DEAMINASE-RELATED"/>
    <property type="match status" value="1"/>
</dbReference>
<dbReference type="InterPro" id="IPR016192">
    <property type="entry name" value="APOBEC/CMP_deaminase_Zn-bd"/>
</dbReference>
<evidence type="ECO:0000256" key="5">
    <source>
        <dbReference type="ARBA" id="ARBA00022833"/>
    </source>
</evidence>
<reference evidence="9" key="1">
    <citation type="submission" date="2021-01" db="UniProtKB">
        <authorList>
            <consortium name="EnsemblMetazoa"/>
        </authorList>
    </citation>
    <scope>IDENTIFICATION</scope>
</reference>
<evidence type="ECO:0000313" key="9">
    <source>
        <dbReference type="EnsemblMetazoa" id="XP_003425178"/>
    </source>
</evidence>
<evidence type="ECO:0000256" key="1">
    <source>
        <dbReference type="ARBA" id="ARBA00006576"/>
    </source>
</evidence>
<dbReference type="KEGG" id="nvi:100678792"/>
<dbReference type="InterPro" id="IPR002125">
    <property type="entry name" value="CMP_dCMP_dom"/>
</dbReference>
<dbReference type="GO" id="GO:0005737">
    <property type="term" value="C:cytoplasm"/>
    <property type="evidence" value="ECO:0007669"/>
    <property type="project" value="TreeGrafter"/>
</dbReference>
<keyword evidence="2" id="KW-0479">Metal-binding</keyword>
<dbReference type="GO" id="GO:0008270">
    <property type="term" value="F:zinc ion binding"/>
    <property type="evidence" value="ECO:0007669"/>
    <property type="project" value="InterPro"/>
</dbReference>
<evidence type="ECO:0000256" key="3">
    <source>
        <dbReference type="ARBA" id="ARBA00022727"/>
    </source>
</evidence>
<dbReference type="SMR" id="A0A7M7GGY0"/>
<evidence type="ECO:0000313" key="10">
    <source>
        <dbReference type="Proteomes" id="UP000002358"/>
    </source>
</evidence>
<evidence type="ECO:0000256" key="2">
    <source>
        <dbReference type="ARBA" id="ARBA00022723"/>
    </source>
</evidence>
<evidence type="ECO:0000256" key="7">
    <source>
        <dbReference type="ARBA" id="ARBA00041763"/>
    </source>
</evidence>
<dbReference type="PROSITE" id="PS51747">
    <property type="entry name" value="CYT_DCMP_DEAMINASES_2"/>
    <property type="match status" value="2"/>
</dbReference>
<dbReference type="SUPFAM" id="SSF53927">
    <property type="entry name" value="Cytidine deaminase-like"/>
    <property type="match status" value="2"/>
</dbReference>
<dbReference type="RefSeq" id="XP_003425178.1">
    <property type="nucleotide sequence ID" value="XM_003425130.5"/>
</dbReference>
<dbReference type="EnsemblMetazoa" id="XM_003425130">
    <property type="protein sequence ID" value="XP_003425178"/>
    <property type="gene ID" value="LOC100678792"/>
</dbReference>
<dbReference type="Pfam" id="PF00383">
    <property type="entry name" value="dCMP_cyt_deam_1"/>
    <property type="match status" value="2"/>
</dbReference>
<keyword evidence="5" id="KW-0862">Zinc</keyword>
<accession>A0A7M7GGY0</accession>
<organism evidence="9 10">
    <name type="scientific">Nasonia vitripennis</name>
    <name type="common">Parasitic wasp</name>
    <dbReference type="NCBI Taxonomy" id="7425"/>
    <lineage>
        <taxon>Eukaryota</taxon>
        <taxon>Metazoa</taxon>
        <taxon>Ecdysozoa</taxon>
        <taxon>Arthropoda</taxon>
        <taxon>Hexapoda</taxon>
        <taxon>Insecta</taxon>
        <taxon>Pterygota</taxon>
        <taxon>Neoptera</taxon>
        <taxon>Endopterygota</taxon>
        <taxon>Hymenoptera</taxon>
        <taxon>Apocrita</taxon>
        <taxon>Proctotrupomorpha</taxon>
        <taxon>Chalcidoidea</taxon>
        <taxon>Pteromalidae</taxon>
        <taxon>Pteromalinae</taxon>
        <taxon>Nasonia</taxon>
    </lineage>
</organism>
<dbReference type="Proteomes" id="UP000002358">
    <property type="component" value="Chromosome 2"/>
</dbReference>
<sequence length="326" mass="37622">MRALYRVLKAIPKKKKKMNTGDESLSKSEEPKRIGDGYIIDLDSIFMEMADLVSKYSNDSKCKVGACIVREDNEIVSFGYNHMPRFFDDKTKKIMDSDEESKHWEQKEVKLKYVCHAELNAIVNKNHKSMKNGKIYQTLAPCDDCFKIIVKSGIKEINYNYNLPKWHVKEYMKKIITINQAAIGKICEKTLKISEQDKWNQYFMQVAYLFSYRCHNMKDRNGACIVNSDNKIVGVGYSDCTEDKDLKVEYCAELNAYKNSQLGCIENGKIYVTSYPCHECAKIIVQCGIQKLFHLGRKSSDEDTQQMFNEANVSINPMSEETEKSN</sequence>
<dbReference type="InterPro" id="IPR016193">
    <property type="entry name" value="Cytidine_deaminase-like"/>
</dbReference>
<dbReference type="EC" id="3.5.4.12" evidence="6"/>
<keyword evidence="4" id="KW-0378">Hydrolase</keyword>
<dbReference type="InParanoid" id="A0A7M7GGY0"/>
<keyword evidence="3" id="KW-0545">Nucleotide biosynthesis</keyword>
<dbReference type="PROSITE" id="PS00903">
    <property type="entry name" value="CYT_DCMP_DEAMINASES_1"/>
    <property type="match status" value="1"/>
</dbReference>
<dbReference type="PANTHER" id="PTHR11086:SF18">
    <property type="entry name" value="DEOXYCYTIDYLATE DEAMINASE"/>
    <property type="match status" value="1"/>
</dbReference>
<evidence type="ECO:0000256" key="6">
    <source>
        <dbReference type="ARBA" id="ARBA00038938"/>
    </source>
</evidence>
<feature type="domain" description="CMP/dCMP-type deaminase" evidence="8">
    <location>
        <begin position="198"/>
        <end position="311"/>
    </location>
</feature>
<dbReference type="AlphaFoldDB" id="A0A7M7GGY0"/>
<dbReference type="InterPro" id="IPR015517">
    <property type="entry name" value="dCMP_deaminase-rel"/>
</dbReference>
<dbReference type="GO" id="GO:0004132">
    <property type="term" value="F:dCMP deaminase activity"/>
    <property type="evidence" value="ECO:0007669"/>
    <property type="project" value="TreeGrafter"/>
</dbReference>
<dbReference type="OrthoDB" id="6710946at2759"/>
<protein>
    <recommendedName>
        <fullName evidence="7">dCMP deaminase</fullName>
        <ecNumber evidence="6">3.5.4.12</ecNumber>
    </recommendedName>
    <alternativeName>
        <fullName evidence="7">dCMP deaminase</fullName>
    </alternativeName>
</protein>